<comment type="caution">
    <text evidence="1">The sequence shown here is derived from an EMBL/GenBank/DDBJ whole genome shotgun (WGS) entry which is preliminary data.</text>
</comment>
<gene>
    <name evidence="1" type="ORF">JCM19274_396</name>
</gene>
<sequence length="51" mass="5971">MPGETKEVLVRFLSRQPIDEYMDIGRKWWIHEGPIKIGEAKITGIEFPKTE</sequence>
<proteinExistence type="predicted"/>
<organism evidence="1 2">
    <name type="scientific">Algibacter lectus</name>
    <dbReference type="NCBI Taxonomy" id="221126"/>
    <lineage>
        <taxon>Bacteria</taxon>
        <taxon>Pseudomonadati</taxon>
        <taxon>Bacteroidota</taxon>
        <taxon>Flavobacteriia</taxon>
        <taxon>Flavobacteriales</taxon>
        <taxon>Flavobacteriaceae</taxon>
        <taxon>Algibacter</taxon>
    </lineage>
</organism>
<evidence type="ECO:0000313" key="2">
    <source>
        <dbReference type="Proteomes" id="UP000029643"/>
    </source>
</evidence>
<dbReference type="Gene3D" id="2.40.30.10">
    <property type="entry name" value="Translation factors"/>
    <property type="match status" value="1"/>
</dbReference>
<name>A0A090WX64_9FLAO</name>
<dbReference type="EMBL" id="BBNU01000017">
    <property type="protein sequence ID" value="GAL81551.1"/>
    <property type="molecule type" value="Genomic_DNA"/>
</dbReference>
<reference evidence="1 2" key="1">
    <citation type="journal article" date="2014" name="Genome Announc.">
        <title>Draft Genome Sequences of Marine Flavobacterium Algibacter lectus Strains SS8 and NR4.</title>
        <authorList>
            <person name="Takatani N."/>
            <person name="Nakanishi M."/>
            <person name="Meirelles P."/>
            <person name="Mino S."/>
            <person name="Suda W."/>
            <person name="Oshima K."/>
            <person name="Hattori M."/>
            <person name="Ohkuma M."/>
            <person name="Hosokawa M."/>
            <person name="Miyashita K."/>
            <person name="Thompson F.L."/>
            <person name="Niwa A."/>
            <person name="Sawabe T."/>
            <person name="Sawabe T."/>
        </authorList>
    </citation>
    <scope>NUCLEOTIDE SEQUENCE [LARGE SCALE GENOMIC DNA]</scope>
    <source>
        <strain evidence="2">JCM19274</strain>
    </source>
</reference>
<protein>
    <submittedName>
        <fullName evidence="1">Uncharacterized protein</fullName>
    </submittedName>
</protein>
<dbReference type="AlphaFoldDB" id="A0A090WX64"/>
<accession>A0A090WX64</accession>
<dbReference type="Proteomes" id="UP000029643">
    <property type="component" value="Unassembled WGS sequence"/>
</dbReference>
<evidence type="ECO:0000313" key="1">
    <source>
        <dbReference type="EMBL" id="GAL81551.1"/>
    </source>
</evidence>